<keyword evidence="2" id="KW-1003">Cell membrane</keyword>
<proteinExistence type="predicted"/>
<evidence type="ECO:0000256" key="4">
    <source>
        <dbReference type="ARBA" id="ARBA00022989"/>
    </source>
</evidence>
<evidence type="ECO:0000259" key="7">
    <source>
        <dbReference type="Pfam" id="PF02687"/>
    </source>
</evidence>
<keyword evidence="4 6" id="KW-1133">Transmembrane helix</keyword>
<feature type="domain" description="ABC3 transporter permease C-terminal" evidence="7">
    <location>
        <begin position="674"/>
        <end position="788"/>
    </location>
</feature>
<evidence type="ECO:0000256" key="1">
    <source>
        <dbReference type="ARBA" id="ARBA00004651"/>
    </source>
</evidence>
<keyword evidence="10" id="KW-1185">Reference proteome</keyword>
<dbReference type="Pfam" id="PF02687">
    <property type="entry name" value="FtsX"/>
    <property type="match status" value="2"/>
</dbReference>
<evidence type="ECO:0000313" key="10">
    <source>
        <dbReference type="Proteomes" id="UP001302349"/>
    </source>
</evidence>
<dbReference type="InterPro" id="IPR025857">
    <property type="entry name" value="MacB_PCD"/>
</dbReference>
<feature type="transmembrane region" description="Helical" evidence="6">
    <location>
        <begin position="669"/>
        <end position="691"/>
    </location>
</feature>
<name>A0ABZ0IKW1_9BACT</name>
<feature type="domain" description="ABC3 transporter permease C-terminal" evidence="7">
    <location>
        <begin position="286"/>
        <end position="399"/>
    </location>
</feature>
<keyword evidence="5 6" id="KW-0472">Membrane</keyword>
<feature type="domain" description="MacB-like periplasmic core" evidence="8">
    <location>
        <begin position="20"/>
        <end position="238"/>
    </location>
</feature>
<dbReference type="PANTHER" id="PTHR30572">
    <property type="entry name" value="MEMBRANE COMPONENT OF TRANSPORTER-RELATED"/>
    <property type="match status" value="1"/>
</dbReference>
<protein>
    <submittedName>
        <fullName evidence="9">ABC transporter permease</fullName>
    </submittedName>
</protein>
<evidence type="ECO:0000313" key="9">
    <source>
        <dbReference type="EMBL" id="WOK05658.1"/>
    </source>
</evidence>
<evidence type="ECO:0000256" key="5">
    <source>
        <dbReference type="ARBA" id="ARBA00023136"/>
    </source>
</evidence>
<dbReference type="EMBL" id="CP136051">
    <property type="protein sequence ID" value="WOK05658.1"/>
    <property type="molecule type" value="Genomic_DNA"/>
</dbReference>
<dbReference type="PANTHER" id="PTHR30572:SF18">
    <property type="entry name" value="ABC-TYPE MACROLIDE FAMILY EXPORT SYSTEM PERMEASE COMPONENT 2"/>
    <property type="match status" value="1"/>
</dbReference>
<feature type="transmembrane region" description="Helical" evidence="6">
    <location>
        <begin position="284"/>
        <end position="302"/>
    </location>
</feature>
<feature type="transmembrane region" description="Helical" evidence="6">
    <location>
        <begin position="727"/>
        <end position="752"/>
    </location>
</feature>
<evidence type="ECO:0000256" key="2">
    <source>
        <dbReference type="ARBA" id="ARBA00022475"/>
    </source>
</evidence>
<evidence type="ECO:0000256" key="3">
    <source>
        <dbReference type="ARBA" id="ARBA00022692"/>
    </source>
</evidence>
<feature type="transmembrane region" description="Helical" evidence="6">
    <location>
        <begin position="21"/>
        <end position="42"/>
    </location>
</feature>
<evidence type="ECO:0000259" key="8">
    <source>
        <dbReference type="Pfam" id="PF12704"/>
    </source>
</evidence>
<dbReference type="Pfam" id="PF12704">
    <property type="entry name" value="MacB_PCD"/>
    <property type="match status" value="2"/>
</dbReference>
<gene>
    <name evidence="9" type="ORF">RT717_21515</name>
</gene>
<feature type="transmembrane region" description="Helical" evidence="6">
    <location>
        <begin position="376"/>
        <end position="396"/>
    </location>
</feature>
<feature type="transmembrane region" description="Helical" evidence="6">
    <location>
        <begin position="758"/>
        <end position="784"/>
    </location>
</feature>
<feature type="transmembrane region" description="Helical" evidence="6">
    <location>
        <begin position="423"/>
        <end position="443"/>
    </location>
</feature>
<reference evidence="9 10" key="1">
    <citation type="journal article" date="2023" name="Microbiol. Resour. Announc.">
        <title>Complete Genome Sequence of Imperialibacter roseus strain P4T.</title>
        <authorList>
            <person name="Tizabi D.R."/>
            <person name="Bachvaroff T."/>
            <person name="Hill R.T."/>
        </authorList>
    </citation>
    <scope>NUCLEOTIDE SEQUENCE [LARGE SCALE GENOMIC DNA]</scope>
    <source>
        <strain evidence="9 10">P4T</strain>
    </source>
</reference>
<organism evidence="9 10">
    <name type="scientific">Imperialibacter roseus</name>
    <dbReference type="NCBI Taxonomy" id="1324217"/>
    <lineage>
        <taxon>Bacteria</taxon>
        <taxon>Pseudomonadati</taxon>
        <taxon>Bacteroidota</taxon>
        <taxon>Cytophagia</taxon>
        <taxon>Cytophagales</taxon>
        <taxon>Flammeovirgaceae</taxon>
        <taxon>Imperialibacter</taxon>
    </lineage>
</organism>
<dbReference type="RefSeq" id="WP_317488416.1">
    <property type="nucleotide sequence ID" value="NZ_CP136051.1"/>
</dbReference>
<keyword evidence="3 6" id="KW-0812">Transmembrane</keyword>
<dbReference type="Proteomes" id="UP001302349">
    <property type="component" value="Chromosome"/>
</dbReference>
<evidence type="ECO:0000256" key="6">
    <source>
        <dbReference type="SAM" id="Phobius"/>
    </source>
</evidence>
<comment type="subcellular location">
    <subcellularLocation>
        <location evidence="1">Cell membrane</location>
        <topology evidence="1">Multi-pass membrane protein</topology>
    </subcellularLocation>
</comment>
<dbReference type="InterPro" id="IPR003838">
    <property type="entry name" value="ABC3_permease_C"/>
</dbReference>
<feature type="domain" description="MacB-like periplasmic core" evidence="8">
    <location>
        <begin position="459"/>
        <end position="599"/>
    </location>
</feature>
<feature type="transmembrane region" description="Helical" evidence="6">
    <location>
        <begin position="327"/>
        <end position="346"/>
    </location>
</feature>
<sequence>MIRNYLLIAYRNLVRNKTFSLLNIIGLAVGITAAITIGAFIIGELKVDAFQQEASNTYLLHWKEDLKGEGSRNVGLTTRQDAELLKGQLASVSDVINVRNIRSSVQVGDQKYSSDVLMAEKHFFQFFDFELLKGDPATALNDPSSVILTETLASKYFGSTDPIGQTLRLTGDFEVPLKVTGIIKNYPDSHMKISAIVPWEIKTTEGQLISQWYKLSVYTYIKSALPVDTRALEKEIEAVYAKADYELVKDHPRLISVADIYLQAGNFDFMDGFQFGSPSTIKTLGVIGLLTLLMACINFINASTAQSMKRAKEVGVRKSMGASSAQLRWQFLFEAVIIVALAWGMGATLSDIGKPLFAELTGRSIYISIWQEQSGIILLVSVFVFTALFSGLYPSLVMSSWSPVESLKGKLLKGKGSRTFRELLISFQFIVTVCLIAGSLLIYRQNQFMLNKDLGFDKEQVVVMRLSQNSAIFKQQQAFLQELATVPNVVAASAGMDALGNGYTNNSYYAVPEGGTVNESGVMSTYFTVDDKFSDVYNIDVTSGRFLDTKFASDSTGVVINETLAEGLGYDDPVGHTVKIWGDDSQPLHIVGVIKDFHFQSLHKQVQPALCILNRMNGWNIAARLSGNDYPATLDAIREKWESMESEAAFNYTFLDEDFARFYNDEQRLLSAINFFSILSILVACIGLYGLTSFMVQQRTKEIGIRKVLGASISGILVLLNRRLLVILGLSVLVATPVTFAAIDAWLSAFAYKAGISWWSFGAAGLLVASVIVLTVSVISLNAARRNPVRVLRYE</sequence>
<dbReference type="InterPro" id="IPR050250">
    <property type="entry name" value="Macrolide_Exporter_MacB"/>
</dbReference>
<accession>A0ABZ0IKW1</accession>